<protein>
    <submittedName>
        <fullName evidence="2">PAS domain-containing protein</fullName>
    </submittedName>
</protein>
<dbReference type="EMBL" id="JAGDYL010000032">
    <property type="protein sequence ID" value="MBO1806404.1"/>
    <property type="molecule type" value="Genomic_DNA"/>
</dbReference>
<dbReference type="SUPFAM" id="SSF55785">
    <property type="entry name" value="PYP-like sensor domain (PAS domain)"/>
    <property type="match status" value="1"/>
</dbReference>
<accession>A0A939LX54</accession>
<proteinExistence type="predicted"/>
<feature type="domain" description="PAS fold-4" evidence="1">
    <location>
        <begin position="3"/>
        <end position="123"/>
    </location>
</feature>
<dbReference type="Gene3D" id="3.30.450.20">
    <property type="entry name" value="PAS domain"/>
    <property type="match status" value="1"/>
</dbReference>
<gene>
    <name evidence="2" type="ORF">J4H91_13940</name>
</gene>
<comment type="caution">
    <text evidence="2">The sequence shown here is derived from an EMBL/GenBank/DDBJ whole genome shotgun (WGS) entry which is preliminary data.</text>
</comment>
<name>A0A939LX54_9MICO</name>
<dbReference type="Proteomes" id="UP000664398">
    <property type="component" value="Unassembled WGS sequence"/>
</dbReference>
<reference evidence="2" key="1">
    <citation type="submission" date="2021-03" db="EMBL/GenBank/DDBJ databases">
        <title>Leucobacter chromiisoli sp. nov., isolated from chromium-containing soil of chemical plant.</title>
        <authorList>
            <person name="Xu Z."/>
        </authorList>
    </citation>
    <scope>NUCLEOTIDE SEQUENCE</scope>
    <source>
        <strain evidence="2">A2</strain>
    </source>
</reference>
<organism evidence="2 3">
    <name type="scientific">Leucobacter ruminantium</name>
    <dbReference type="NCBI Taxonomy" id="1289170"/>
    <lineage>
        <taxon>Bacteria</taxon>
        <taxon>Bacillati</taxon>
        <taxon>Actinomycetota</taxon>
        <taxon>Actinomycetes</taxon>
        <taxon>Micrococcales</taxon>
        <taxon>Microbacteriaceae</taxon>
        <taxon>Leucobacter</taxon>
    </lineage>
</organism>
<dbReference type="InterPro" id="IPR013656">
    <property type="entry name" value="PAS_4"/>
</dbReference>
<dbReference type="Pfam" id="PF08448">
    <property type="entry name" value="PAS_4"/>
    <property type="match status" value="1"/>
</dbReference>
<dbReference type="AlphaFoldDB" id="A0A939LX54"/>
<keyword evidence="3" id="KW-1185">Reference proteome</keyword>
<dbReference type="RefSeq" id="WP_208046860.1">
    <property type="nucleotide sequence ID" value="NZ_JAGDYL010000032.1"/>
</dbReference>
<evidence type="ECO:0000259" key="1">
    <source>
        <dbReference type="Pfam" id="PF08448"/>
    </source>
</evidence>
<sequence length="128" mass="14001">MIFESLPNQYLIVTPDLTIVAATDSFLESLGKVRENIVGKAFVEVFPDNPDNPGAKGTEIFQGSIDRVLASGETDVLPPVRYDIANDDGVFEVRWFQPLNAPAFDRAGNVLYILHGAEDITAQMTKSS</sequence>
<evidence type="ECO:0000313" key="3">
    <source>
        <dbReference type="Proteomes" id="UP000664398"/>
    </source>
</evidence>
<dbReference type="InterPro" id="IPR035965">
    <property type="entry name" value="PAS-like_dom_sf"/>
</dbReference>
<evidence type="ECO:0000313" key="2">
    <source>
        <dbReference type="EMBL" id="MBO1806404.1"/>
    </source>
</evidence>